<dbReference type="GO" id="GO:0000976">
    <property type="term" value="F:transcription cis-regulatory region binding"/>
    <property type="evidence" value="ECO:0007669"/>
    <property type="project" value="TreeGrafter"/>
</dbReference>
<dbReference type="GO" id="GO:0006355">
    <property type="term" value="P:regulation of DNA-templated transcription"/>
    <property type="evidence" value="ECO:0007669"/>
    <property type="project" value="InterPro"/>
</dbReference>
<protein>
    <submittedName>
        <fullName evidence="10">Response regulator</fullName>
    </submittedName>
</protein>
<dbReference type="InterPro" id="IPR016032">
    <property type="entry name" value="Sig_transdc_resp-reg_C-effctor"/>
</dbReference>
<evidence type="ECO:0000313" key="10">
    <source>
        <dbReference type="EMBL" id="MVP01110.1"/>
    </source>
</evidence>
<dbReference type="InterPro" id="IPR039420">
    <property type="entry name" value="WalR-like"/>
</dbReference>
<keyword evidence="2" id="KW-0902">Two-component regulatory system</keyword>
<dbReference type="FunFam" id="3.40.50.2300:FF:000001">
    <property type="entry name" value="DNA-binding response regulator PhoB"/>
    <property type="match status" value="1"/>
</dbReference>
<dbReference type="Pfam" id="PF00072">
    <property type="entry name" value="Response_reg"/>
    <property type="match status" value="1"/>
</dbReference>
<feature type="domain" description="Response regulatory" evidence="8">
    <location>
        <begin position="4"/>
        <end position="117"/>
    </location>
</feature>
<dbReference type="AlphaFoldDB" id="A0A7X3FK36"/>
<proteinExistence type="predicted"/>
<evidence type="ECO:0000256" key="5">
    <source>
        <dbReference type="ARBA" id="ARBA00023163"/>
    </source>
</evidence>
<dbReference type="SMART" id="SM00862">
    <property type="entry name" value="Trans_reg_C"/>
    <property type="match status" value="1"/>
</dbReference>
<dbReference type="PANTHER" id="PTHR48111">
    <property type="entry name" value="REGULATOR OF RPOS"/>
    <property type="match status" value="1"/>
</dbReference>
<dbReference type="SMART" id="SM00448">
    <property type="entry name" value="REC"/>
    <property type="match status" value="1"/>
</dbReference>
<evidence type="ECO:0000256" key="2">
    <source>
        <dbReference type="ARBA" id="ARBA00023012"/>
    </source>
</evidence>
<keyword evidence="11" id="KW-1185">Reference proteome</keyword>
<evidence type="ECO:0000259" key="8">
    <source>
        <dbReference type="PROSITE" id="PS50110"/>
    </source>
</evidence>
<dbReference type="InterPro" id="IPR001867">
    <property type="entry name" value="OmpR/PhoB-type_DNA-bd"/>
</dbReference>
<gene>
    <name evidence="10" type="ORF">EDM21_16560</name>
</gene>
<dbReference type="PROSITE" id="PS50110">
    <property type="entry name" value="RESPONSE_REGULATORY"/>
    <property type="match status" value="1"/>
</dbReference>
<dbReference type="OrthoDB" id="9790442at2"/>
<evidence type="ECO:0000259" key="9">
    <source>
        <dbReference type="PROSITE" id="PS51755"/>
    </source>
</evidence>
<dbReference type="SUPFAM" id="SSF52172">
    <property type="entry name" value="CheY-like"/>
    <property type="match status" value="1"/>
</dbReference>
<dbReference type="InterPro" id="IPR036388">
    <property type="entry name" value="WH-like_DNA-bd_sf"/>
</dbReference>
<feature type="DNA-binding region" description="OmpR/PhoB-type" evidence="7">
    <location>
        <begin position="131"/>
        <end position="228"/>
    </location>
</feature>
<name>A0A7X3FK36_9BACL</name>
<dbReference type="GO" id="GO:0000156">
    <property type="term" value="F:phosphorelay response regulator activity"/>
    <property type="evidence" value="ECO:0007669"/>
    <property type="project" value="TreeGrafter"/>
</dbReference>
<dbReference type="RefSeq" id="WP_157337220.1">
    <property type="nucleotide sequence ID" value="NZ_RHLK01000010.1"/>
</dbReference>
<dbReference type="CDD" id="cd17574">
    <property type="entry name" value="REC_OmpR"/>
    <property type="match status" value="1"/>
</dbReference>
<keyword evidence="5" id="KW-0804">Transcription</keyword>
<dbReference type="PANTHER" id="PTHR48111:SF73">
    <property type="entry name" value="ALKALINE PHOSPHATASE SYNTHESIS TRANSCRIPTIONAL REGULATORY PROTEIN PHOP"/>
    <property type="match status" value="1"/>
</dbReference>
<dbReference type="Gene3D" id="1.10.10.10">
    <property type="entry name" value="Winged helix-like DNA-binding domain superfamily/Winged helix DNA-binding domain"/>
    <property type="match status" value="1"/>
</dbReference>
<dbReference type="Gene3D" id="6.10.250.690">
    <property type="match status" value="1"/>
</dbReference>
<feature type="domain" description="OmpR/PhoB-type" evidence="9">
    <location>
        <begin position="131"/>
        <end position="228"/>
    </location>
</feature>
<dbReference type="InterPro" id="IPR001789">
    <property type="entry name" value="Sig_transdc_resp-reg_receiver"/>
</dbReference>
<dbReference type="GO" id="GO:0005829">
    <property type="term" value="C:cytosol"/>
    <property type="evidence" value="ECO:0007669"/>
    <property type="project" value="TreeGrafter"/>
</dbReference>
<keyword evidence="3" id="KW-0805">Transcription regulation</keyword>
<organism evidence="10 11">
    <name type="scientific">Paenibacillus lutrae</name>
    <dbReference type="NCBI Taxonomy" id="2078573"/>
    <lineage>
        <taxon>Bacteria</taxon>
        <taxon>Bacillati</taxon>
        <taxon>Bacillota</taxon>
        <taxon>Bacilli</taxon>
        <taxon>Bacillales</taxon>
        <taxon>Paenibacillaceae</taxon>
        <taxon>Paenibacillus</taxon>
    </lineage>
</organism>
<reference evidence="10 11" key="1">
    <citation type="journal article" date="2019" name="Microorganisms">
        <title>Paenibacillus lutrae sp. nov., A Chitinolytic Species Isolated from A River Otter in Castril Natural Park, Granada, Spain.</title>
        <authorList>
            <person name="Rodriguez M."/>
            <person name="Reina J.C."/>
            <person name="Bejar V."/>
            <person name="Llamas I."/>
        </authorList>
    </citation>
    <scope>NUCLEOTIDE SEQUENCE [LARGE SCALE GENOMIC DNA]</scope>
    <source>
        <strain evidence="10 11">N10</strain>
    </source>
</reference>
<keyword evidence="1 6" id="KW-0597">Phosphoprotein</keyword>
<dbReference type="Proteomes" id="UP000490800">
    <property type="component" value="Unassembled WGS sequence"/>
</dbReference>
<evidence type="ECO:0000313" key="11">
    <source>
        <dbReference type="Proteomes" id="UP000490800"/>
    </source>
</evidence>
<evidence type="ECO:0000256" key="7">
    <source>
        <dbReference type="PROSITE-ProRule" id="PRU01091"/>
    </source>
</evidence>
<evidence type="ECO:0000256" key="3">
    <source>
        <dbReference type="ARBA" id="ARBA00023015"/>
    </source>
</evidence>
<sequence>MTVKVLVADDEQTIANAIAYGLKREGYTVETAADGEEALRKVDSFQPQVLVLDVMMPRMNGFDVCRKLENRKNLGILLLTVKNDMVDKIVGLELGADDYMTKPFDLRELIARVKALARRLQKAESEPDPDPVSFKVAELVIYPEQRSAYLKGEALALTPKEFDLLALFISHLKRVYTREELLDLVWGMEYEGGTRTVDIHVQRLRTKLGGPYQHLLQTVYGVGYKAIGEIP</sequence>
<dbReference type="CDD" id="cd00383">
    <property type="entry name" value="trans_reg_C"/>
    <property type="match status" value="1"/>
</dbReference>
<evidence type="ECO:0000256" key="4">
    <source>
        <dbReference type="ARBA" id="ARBA00023125"/>
    </source>
</evidence>
<dbReference type="EMBL" id="RHLK01000010">
    <property type="protein sequence ID" value="MVP01110.1"/>
    <property type="molecule type" value="Genomic_DNA"/>
</dbReference>
<dbReference type="Gene3D" id="3.40.50.2300">
    <property type="match status" value="1"/>
</dbReference>
<dbReference type="SUPFAM" id="SSF46894">
    <property type="entry name" value="C-terminal effector domain of the bipartite response regulators"/>
    <property type="match status" value="1"/>
</dbReference>
<keyword evidence="4 7" id="KW-0238">DNA-binding</keyword>
<dbReference type="Pfam" id="PF00486">
    <property type="entry name" value="Trans_reg_C"/>
    <property type="match status" value="1"/>
</dbReference>
<comment type="caution">
    <text evidence="10">The sequence shown here is derived from an EMBL/GenBank/DDBJ whole genome shotgun (WGS) entry which is preliminary data.</text>
</comment>
<dbReference type="InterPro" id="IPR011006">
    <property type="entry name" value="CheY-like_superfamily"/>
</dbReference>
<dbReference type="GO" id="GO:0032993">
    <property type="term" value="C:protein-DNA complex"/>
    <property type="evidence" value="ECO:0007669"/>
    <property type="project" value="TreeGrafter"/>
</dbReference>
<accession>A0A7X3FK36</accession>
<evidence type="ECO:0000256" key="6">
    <source>
        <dbReference type="PROSITE-ProRule" id="PRU00169"/>
    </source>
</evidence>
<feature type="modified residue" description="4-aspartylphosphate" evidence="6">
    <location>
        <position position="53"/>
    </location>
</feature>
<dbReference type="PROSITE" id="PS51755">
    <property type="entry name" value="OMPR_PHOB"/>
    <property type="match status" value="1"/>
</dbReference>
<evidence type="ECO:0000256" key="1">
    <source>
        <dbReference type="ARBA" id="ARBA00022553"/>
    </source>
</evidence>